<dbReference type="RefSeq" id="WP_353438808.1">
    <property type="nucleotide sequence ID" value="NZ_CP099959.1"/>
</dbReference>
<dbReference type="GO" id="GO:0000049">
    <property type="term" value="F:tRNA binding"/>
    <property type="evidence" value="ECO:0007669"/>
    <property type="project" value="InterPro"/>
</dbReference>
<dbReference type="InterPro" id="IPR000100">
    <property type="entry name" value="RNase_P"/>
</dbReference>
<organism evidence="6">
    <name type="scientific">Polynucleobacter sp. UK-FUSCHL-C3</name>
    <dbReference type="NCBI Taxonomy" id="2955208"/>
    <lineage>
        <taxon>Bacteria</taxon>
        <taxon>Pseudomonadati</taxon>
        <taxon>Pseudomonadota</taxon>
        <taxon>Betaproteobacteria</taxon>
        <taxon>Burkholderiales</taxon>
        <taxon>Burkholderiaceae</taxon>
        <taxon>Polynucleobacter</taxon>
    </lineage>
</organism>
<dbReference type="InterPro" id="IPR020568">
    <property type="entry name" value="Ribosomal_Su5_D2-typ_SF"/>
</dbReference>
<keyword evidence="1" id="KW-0819">tRNA processing</keyword>
<name>A0AAU8A248_9BURK</name>
<evidence type="ECO:0000256" key="1">
    <source>
        <dbReference type="ARBA" id="ARBA00022694"/>
    </source>
</evidence>
<evidence type="ECO:0000313" key="6">
    <source>
        <dbReference type="EMBL" id="XCC57722.1"/>
    </source>
</evidence>
<keyword evidence="3" id="KW-0255">Endonuclease</keyword>
<dbReference type="GO" id="GO:0004526">
    <property type="term" value="F:ribonuclease P activity"/>
    <property type="evidence" value="ECO:0007669"/>
    <property type="project" value="InterPro"/>
</dbReference>
<evidence type="ECO:0000256" key="4">
    <source>
        <dbReference type="ARBA" id="ARBA00022801"/>
    </source>
</evidence>
<accession>A0AAU8A248</accession>
<evidence type="ECO:0000256" key="3">
    <source>
        <dbReference type="ARBA" id="ARBA00022759"/>
    </source>
</evidence>
<dbReference type="InterPro" id="IPR014721">
    <property type="entry name" value="Ribsml_uS5_D2-typ_fold_subgr"/>
</dbReference>
<dbReference type="SUPFAM" id="SSF54211">
    <property type="entry name" value="Ribosomal protein S5 domain 2-like"/>
    <property type="match status" value="1"/>
</dbReference>
<dbReference type="Gene3D" id="3.30.230.10">
    <property type="match status" value="1"/>
</dbReference>
<dbReference type="EMBL" id="CP099959">
    <property type="protein sequence ID" value="XCC57722.1"/>
    <property type="molecule type" value="Genomic_DNA"/>
</dbReference>
<sequence>MRARPSANACWAVYIEALTQGGRPQLGLAIPKKLAKRAVDRNKLKRLSRELARKRIFGSNSDCVIKLRQSVGKKTQGRLRKQEQTTLRAKLMELANAAG</sequence>
<reference evidence="6" key="1">
    <citation type="submission" date="2022-06" db="EMBL/GenBank/DDBJ databases">
        <title>New Polynucleobacter species.</title>
        <authorList>
            <person name="Hahn M.W."/>
        </authorList>
    </citation>
    <scope>NUCLEOTIDE SEQUENCE</scope>
    <source>
        <strain evidence="6">UK-FUSCHL-C3</strain>
    </source>
</reference>
<evidence type="ECO:0000256" key="2">
    <source>
        <dbReference type="ARBA" id="ARBA00022722"/>
    </source>
</evidence>
<dbReference type="GO" id="GO:0008033">
    <property type="term" value="P:tRNA processing"/>
    <property type="evidence" value="ECO:0007669"/>
    <property type="project" value="UniProtKB-KW"/>
</dbReference>
<evidence type="ECO:0000256" key="5">
    <source>
        <dbReference type="ARBA" id="ARBA00022884"/>
    </source>
</evidence>
<proteinExistence type="predicted"/>
<dbReference type="AlphaFoldDB" id="A0AAU8A248"/>
<keyword evidence="4" id="KW-0378">Hydrolase</keyword>
<keyword evidence="5" id="KW-0694">RNA-binding</keyword>
<gene>
    <name evidence="6" type="ORF">NKE59_09640</name>
</gene>
<protein>
    <submittedName>
        <fullName evidence="6">Ribonuclease P protein component</fullName>
    </submittedName>
</protein>
<keyword evidence="2" id="KW-0540">Nuclease</keyword>
<dbReference type="Pfam" id="PF00825">
    <property type="entry name" value="Ribonuclease_P"/>
    <property type="match status" value="1"/>
</dbReference>